<dbReference type="Proteomes" id="UP000054342">
    <property type="component" value="Unassembled WGS sequence"/>
</dbReference>
<keyword evidence="5" id="KW-0862">Zinc</keyword>
<gene>
    <name evidence="9" type="ORF">PV05_10425</name>
</gene>
<keyword evidence="10" id="KW-1185">Reference proteome</keyword>
<keyword evidence="6" id="KW-0482">Metalloprotease</keyword>
<sequence length="457" mass="51210">MHYCAQACCGIIPPHILEHIASSHHPDVTERQRALAGNTLRTMALIHKAREVIGDSHVPGFRTRSAPLSGRHLSRSHQSIIPGYIYKEISEAKELPEHTRERARLNVQRIDALNQAQGVLQGIVIGSAVPKHFYRVIRDANQKNESNGSVIVHEDAADANSVAATDDDVSRVWADLEKIFEFYSTEFDRNSVDDKGLHLIATVHFDDDSGVTPGFMNAFWDPRTSEWYFGDGDGVIFDDFTKAIDIVAHEYTHAVTQYTANLPYRFQAGALNEHYSDVFGALVKQKFHADGLQKAKDADWLVGEGVFLNTKAPALRSMKEPGEAYDWDVIGGKDPQGKDMDGYKNLPEWQDNGGVHINSGIPNHAFFLVAVGFKEEDGYKGYAWKEPGQIWYKTLVDPEFRGYFDLEGELTNQAVEKNIKTAFKLFANLTIKHAQALYGTQGRDIVRNAWKTVKVLP</sequence>
<dbReference type="InterPro" id="IPR001570">
    <property type="entry name" value="Peptidase_M4_C_domain"/>
</dbReference>
<reference evidence="9 10" key="1">
    <citation type="submission" date="2015-01" db="EMBL/GenBank/DDBJ databases">
        <title>The Genome Sequence of Exophiala xenobiotica CBS118157.</title>
        <authorList>
            <consortium name="The Broad Institute Genomics Platform"/>
            <person name="Cuomo C."/>
            <person name="de Hoog S."/>
            <person name="Gorbushina A."/>
            <person name="Stielow B."/>
            <person name="Teixiera M."/>
            <person name="Abouelleil A."/>
            <person name="Chapman S.B."/>
            <person name="Priest M."/>
            <person name="Young S.K."/>
            <person name="Wortman J."/>
            <person name="Nusbaum C."/>
            <person name="Birren B."/>
        </authorList>
    </citation>
    <scope>NUCLEOTIDE SEQUENCE [LARGE SCALE GENOMIC DNA]</scope>
    <source>
        <strain evidence="9 10">CBS 118157</strain>
    </source>
</reference>
<dbReference type="GO" id="GO:0006508">
    <property type="term" value="P:proteolysis"/>
    <property type="evidence" value="ECO:0007669"/>
    <property type="project" value="UniProtKB-KW"/>
</dbReference>
<evidence type="ECO:0000256" key="6">
    <source>
        <dbReference type="ARBA" id="ARBA00023049"/>
    </source>
</evidence>
<name>A0A0D2EV50_9EURO</name>
<evidence type="ECO:0000256" key="4">
    <source>
        <dbReference type="ARBA" id="ARBA00022801"/>
    </source>
</evidence>
<feature type="domain" description="Peptidase M4 C-terminal" evidence="8">
    <location>
        <begin position="260"/>
        <end position="455"/>
    </location>
</feature>
<evidence type="ECO:0000313" key="10">
    <source>
        <dbReference type="Proteomes" id="UP000054342"/>
    </source>
</evidence>
<accession>A0A0D2EV50</accession>
<dbReference type="InterPro" id="IPR013856">
    <property type="entry name" value="Peptidase_M4_domain"/>
</dbReference>
<dbReference type="InterPro" id="IPR027268">
    <property type="entry name" value="Peptidase_M4/M1_CTD_sf"/>
</dbReference>
<comment type="similarity">
    <text evidence="1">Belongs to the peptidase M4 family.</text>
</comment>
<keyword evidence="2" id="KW-0645">Protease</keyword>
<dbReference type="PANTHER" id="PTHR43579">
    <property type="match status" value="1"/>
</dbReference>
<evidence type="ECO:0000259" key="7">
    <source>
        <dbReference type="Pfam" id="PF01447"/>
    </source>
</evidence>
<dbReference type="GeneID" id="25332333"/>
<dbReference type="PANTHER" id="PTHR43579:SF1">
    <property type="entry name" value="NEUTRAL METALLOPROTEINASE"/>
    <property type="match status" value="1"/>
</dbReference>
<evidence type="ECO:0000256" key="1">
    <source>
        <dbReference type="ARBA" id="ARBA00009388"/>
    </source>
</evidence>
<dbReference type="Gene3D" id="3.10.170.10">
    <property type="match status" value="1"/>
</dbReference>
<proteinExistence type="inferred from homology"/>
<evidence type="ECO:0000313" key="9">
    <source>
        <dbReference type="EMBL" id="KIW51739.1"/>
    </source>
</evidence>
<evidence type="ECO:0000256" key="5">
    <source>
        <dbReference type="ARBA" id="ARBA00022833"/>
    </source>
</evidence>
<dbReference type="AlphaFoldDB" id="A0A0D2EV50"/>
<dbReference type="PRINTS" id="PR00730">
    <property type="entry name" value="THERMOLYSIN"/>
</dbReference>
<dbReference type="InterPro" id="IPR052759">
    <property type="entry name" value="Metalloprotease_M4"/>
</dbReference>
<dbReference type="InterPro" id="IPR023612">
    <property type="entry name" value="Peptidase_M4"/>
</dbReference>
<evidence type="ECO:0000256" key="3">
    <source>
        <dbReference type="ARBA" id="ARBA00022723"/>
    </source>
</evidence>
<keyword evidence="4" id="KW-0378">Hydrolase</keyword>
<dbReference type="CDD" id="cd09597">
    <property type="entry name" value="M4_TLP"/>
    <property type="match status" value="1"/>
</dbReference>
<dbReference type="HOGENOM" id="CLU_008590_0_3_1"/>
<dbReference type="GO" id="GO:0004222">
    <property type="term" value="F:metalloendopeptidase activity"/>
    <property type="evidence" value="ECO:0007669"/>
    <property type="project" value="InterPro"/>
</dbReference>
<dbReference type="STRING" id="348802.A0A0D2EV50"/>
<dbReference type="GO" id="GO:0046872">
    <property type="term" value="F:metal ion binding"/>
    <property type="evidence" value="ECO:0007669"/>
    <property type="project" value="UniProtKB-KW"/>
</dbReference>
<keyword evidence="3" id="KW-0479">Metal-binding</keyword>
<dbReference type="Pfam" id="PF02868">
    <property type="entry name" value="Peptidase_M4_C"/>
    <property type="match status" value="1"/>
</dbReference>
<feature type="domain" description="Peptidase M4" evidence="7">
    <location>
        <begin position="165"/>
        <end position="257"/>
    </location>
</feature>
<dbReference type="RefSeq" id="XP_013312323.1">
    <property type="nucleotide sequence ID" value="XM_013456869.1"/>
</dbReference>
<protein>
    <submittedName>
        <fullName evidence="9">Uncharacterized protein</fullName>
    </submittedName>
</protein>
<evidence type="ECO:0000256" key="2">
    <source>
        <dbReference type="ARBA" id="ARBA00022670"/>
    </source>
</evidence>
<dbReference type="Pfam" id="PF01447">
    <property type="entry name" value="Peptidase_M4"/>
    <property type="match status" value="1"/>
</dbReference>
<dbReference type="Gene3D" id="1.10.390.10">
    <property type="entry name" value="Neutral Protease Domain 2"/>
    <property type="match status" value="1"/>
</dbReference>
<organism evidence="9 10">
    <name type="scientific">Exophiala xenobiotica</name>
    <dbReference type="NCBI Taxonomy" id="348802"/>
    <lineage>
        <taxon>Eukaryota</taxon>
        <taxon>Fungi</taxon>
        <taxon>Dikarya</taxon>
        <taxon>Ascomycota</taxon>
        <taxon>Pezizomycotina</taxon>
        <taxon>Eurotiomycetes</taxon>
        <taxon>Chaetothyriomycetidae</taxon>
        <taxon>Chaetothyriales</taxon>
        <taxon>Herpotrichiellaceae</taxon>
        <taxon>Exophiala</taxon>
    </lineage>
</organism>
<dbReference type="OrthoDB" id="5332336at2759"/>
<dbReference type="EMBL" id="KN847322">
    <property type="protein sequence ID" value="KIW51739.1"/>
    <property type="molecule type" value="Genomic_DNA"/>
</dbReference>
<evidence type="ECO:0000259" key="8">
    <source>
        <dbReference type="Pfam" id="PF02868"/>
    </source>
</evidence>
<dbReference type="SUPFAM" id="SSF55486">
    <property type="entry name" value="Metalloproteases ('zincins'), catalytic domain"/>
    <property type="match status" value="1"/>
</dbReference>